<feature type="compositionally biased region" description="Acidic residues" evidence="2">
    <location>
        <begin position="252"/>
        <end position="266"/>
    </location>
</feature>
<evidence type="ECO:0000313" key="3">
    <source>
        <dbReference type="EMBL" id="CAE2278621.1"/>
    </source>
</evidence>
<proteinExistence type="predicted"/>
<feature type="region of interest" description="Disordered" evidence="2">
    <location>
        <begin position="581"/>
        <end position="615"/>
    </location>
</feature>
<feature type="compositionally biased region" description="Polar residues" evidence="2">
    <location>
        <begin position="171"/>
        <end position="180"/>
    </location>
</feature>
<gene>
    <name evidence="3" type="ORF">OAUR00152_LOCUS36296</name>
</gene>
<dbReference type="Gene3D" id="1.25.40.20">
    <property type="entry name" value="Ankyrin repeat-containing domain"/>
    <property type="match status" value="1"/>
</dbReference>
<feature type="compositionally biased region" description="Basic and acidic residues" evidence="2">
    <location>
        <begin position="147"/>
        <end position="160"/>
    </location>
</feature>
<feature type="region of interest" description="Disordered" evidence="2">
    <location>
        <begin position="245"/>
        <end position="283"/>
    </location>
</feature>
<feature type="compositionally biased region" description="Polar residues" evidence="2">
    <location>
        <begin position="34"/>
        <end position="45"/>
    </location>
</feature>
<feature type="region of interest" description="Disordered" evidence="2">
    <location>
        <begin position="360"/>
        <end position="381"/>
    </location>
</feature>
<sequence>MVGATSATLDSESLNPTCTTEGGEDYETVESRTGDSQSEASWTTGKSKEKELNENDSTGSAILHILPPPPSSQPTDAASPPSQESGEDSPSPASPPFQGSGAEFPSPASTGKHKGKKKSKLGLNRVKGFVGGSIKRRKKQPTLQPLAEEKEGVQTEEGKTGDGSAELNAPKSPSFSNSSEKIMAESASDECSVNDGTERPMVAPSTPCLKQEDASVVDAPIKVTRSASRPSQSFDEWSHSLSARSAAMFSFDEGEGPEEKGPEEESGTATSPTTLPTLSSKRVSAPVVFDDAPIGMKKVSTWSYSANRSAPVATRSAAMVSVDEWERDEEQDQEEGRSIASEGSTRNSILEMPPETARALFPPPLAPEAAPVTPESGADDADVQPAVVKEVDYKDGDIDLLLLIMHRHWDDAARLCAAAPEDAASWVCKFDEERALQWRILPIHAAVVHGAPERTISALLAAYPEGAHSGDDRGMTPLHLAMKHGSGVWVVNLLLASHPGAVSMVEDKGRTPLDLVEQGYDGPDRKAVVRALKSRIAGDAGAVFDDENSDAASASTVHAGNSSGGCGWFCAADVALDDARGKETEPKKSPGKGTEVMNRRIPSDMDRSSVAATSTGAVMTPSKGSIYRYYVCGGSDEATRKQVLSYDDDNTLESSPIKYLDEMDNSIRAEEPQPKAELATPKKPTKIGKKLFSAFLRKKNANKLAEDLGNEGVDTVPVLTPVPITPAHKGSEAQSSTPETSLLSRAEESGSDGSDRNSESSGDGSGIFAPLPDTFEVVFRPNARTPSALSKYTTLTSSTLGRDDGSLVDDEEEEWRVSVDAKRRTMGGTTECIQQESIEVELNEQEVDISAMLNTPIQ</sequence>
<evidence type="ECO:0000256" key="1">
    <source>
        <dbReference type="PROSITE-ProRule" id="PRU00023"/>
    </source>
</evidence>
<evidence type="ECO:0000256" key="2">
    <source>
        <dbReference type="SAM" id="MobiDB-lite"/>
    </source>
</evidence>
<feature type="repeat" description="ANK" evidence="1">
    <location>
        <begin position="473"/>
        <end position="495"/>
    </location>
</feature>
<protein>
    <submittedName>
        <fullName evidence="3">Uncharacterized protein</fullName>
    </submittedName>
</protein>
<feature type="region of interest" description="Disordered" evidence="2">
    <location>
        <begin position="1"/>
        <end position="213"/>
    </location>
</feature>
<feature type="compositionally biased region" description="Acidic residues" evidence="2">
    <location>
        <begin position="323"/>
        <end position="333"/>
    </location>
</feature>
<feature type="compositionally biased region" description="Basic residues" evidence="2">
    <location>
        <begin position="111"/>
        <end position="120"/>
    </location>
</feature>
<name>A0A7S4NCI7_9STRA</name>
<feature type="compositionally biased region" description="Polar residues" evidence="2">
    <location>
        <begin position="73"/>
        <end position="84"/>
    </location>
</feature>
<feature type="compositionally biased region" description="Basic and acidic residues" evidence="2">
    <location>
        <begin position="597"/>
        <end position="607"/>
    </location>
</feature>
<dbReference type="PROSITE" id="PS50088">
    <property type="entry name" value="ANK_REPEAT"/>
    <property type="match status" value="1"/>
</dbReference>
<feature type="compositionally biased region" description="Polar residues" evidence="2">
    <location>
        <begin position="732"/>
        <end position="743"/>
    </location>
</feature>
<dbReference type="InterPro" id="IPR036770">
    <property type="entry name" value="Ankyrin_rpt-contain_sf"/>
</dbReference>
<keyword evidence="1" id="KW-0040">ANK repeat</keyword>
<dbReference type="PROSITE" id="PS50297">
    <property type="entry name" value="ANK_REP_REGION"/>
    <property type="match status" value="1"/>
</dbReference>
<dbReference type="AlphaFoldDB" id="A0A7S4NCI7"/>
<feature type="compositionally biased region" description="Basic and acidic residues" evidence="2">
    <location>
        <begin position="745"/>
        <end position="758"/>
    </location>
</feature>
<feature type="region of interest" description="Disordered" evidence="2">
    <location>
        <begin position="723"/>
        <end position="767"/>
    </location>
</feature>
<organism evidence="3">
    <name type="scientific">Odontella aurita</name>
    <dbReference type="NCBI Taxonomy" id="265563"/>
    <lineage>
        <taxon>Eukaryota</taxon>
        <taxon>Sar</taxon>
        <taxon>Stramenopiles</taxon>
        <taxon>Ochrophyta</taxon>
        <taxon>Bacillariophyta</taxon>
        <taxon>Mediophyceae</taxon>
        <taxon>Biddulphiophycidae</taxon>
        <taxon>Eupodiscales</taxon>
        <taxon>Odontellaceae</taxon>
        <taxon>Odontella</taxon>
    </lineage>
</organism>
<feature type="region of interest" description="Disordered" evidence="2">
    <location>
        <begin position="321"/>
        <end position="348"/>
    </location>
</feature>
<dbReference type="EMBL" id="HBKQ01052757">
    <property type="protein sequence ID" value="CAE2278621.1"/>
    <property type="molecule type" value="Transcribed_RNA"/>
</dbReference>
<dbReference type="SUPFAM" id="SSF48403">
    <property type="entry name" value="Ankyrin repeat"/>
    <property type="match status" value="1"/>
</dbReference>
<accession>A0A7S4NCI7</accession>
<reference evidence="3" key="1">
    <citation type="submission" date="2021-01" db="EMBL/GenBank/DDBJ databases">
        <authorList>
            <person name="Corre E."/>
            <person name="Pelletier E."/>
            <person name="Niang G."/>
            <person name="Scheremetjew M."/>
            <person name="Finn R."/>
            <person name="Kale V."/>
            <person name="Holt S."/>
            <person name="Cochrane G."/>
            <person name="Meng A."/>
            <person name="Brown T."/>
            <person name="Cohen L."/>
        </authorList>
    </citation>
    <scope>NUCLEOTIDE SEQUENCE</scope>
    <source>
        <strain evidence="3">Isolate 1302-5</strain>
    </source>
</reference>
<feature type="compositionally biased region" description="Low complexity" evidence="2">
    <location>
        <begin position="270"/>
        <end position="280"/>
    </location>
</feature>
<dbReference type="InterPro" id="IPR002110">
    <property type="entry name" value="Ankyrin_rpt"/>
</dbReference>
<feature type="compositionally biased region" description="Polar residues" evidence="2">
    <location>
        <begin position="1"/>
        <end position="20"/>
    </location>
</feature>